<dbReference type="InterPro" id="IPR015421">
    <property type="entry name" value="PyrdxlP-dep_Trfase_major"/>
</dbReference>
<dbReference type="AlphaFoldDB" id="A0A7M4DJJ1"/>
<dbReference type="Proteomes" id="UP000419743">
    <property type="component" value="Unassembled WGS sequence"/>
</dbReference>
<dbReference type="Gene3D" id="3.90.1150.10">
    <property type="entry name" value="Aspartate Aminotransferase, domain 1"/>
    <property type="match status" value="1"/>
</dbReference>
<evidence type="ECO:0000256" key="3">
    <source>
        <dbReference type="PIRSR" id="PIRSR000390-2"/>
    </source>
</evidence>
<evidence type="ECO:0000256" key="5">
    <source>
        <dbReference type="SAM" id="MobiDB-lite"/>
    </source>
</evidence>
<dbReference type="CDD" id="cd00616">
    <property type="entry name" value="AHBA_syn"/>
    <property type="match status" value="1"/>
</dbReference>
<evidence type="ECO:0000313" key="7">
    <source>
        <dbReference type="Proteomes" id="UP000419743"/>
    </source>
</evidence>
<dbReference type="GO" id="GO:0000271">
    <property type="term" value="P:polysaccharide biosynthetic process"/>
    <property type="evidence" value="ECO:0007669"/>
    <property type="project" value="TreeGrafter"/>
</dbReference>
<dbReference type="Gene3D" id="3.40.640.10">
    <property type="entry name" value="Type I PLP-dependent aspartate aminotransferase-like (Major domain)"/>
    <property type="match status" value="1"/>
</dbReference>
<keyword evidence="6" id="KW-0808">Transferase</keyword>
<accession>A0A7M4DJJ1</accession>
<dbReference type="InterPro" id="IPR000653">
    <property type="entry name" value="DegT/StrS_aminotransferase"/>
</dbReference>
<dbReference type="PANTHER" id="PTHR30244:SF34">
    <property type="entry name" value="DTDP-4-AMINO-4,6-DIDEOXYGALACTOSE TRANSAMINASE"/>
    <property type="match status" value="1"/>
</dbReference>
<dbReference type="Pfam" id="PF01041">
    <property type="entry name" value="DegT_DnrJ_EryC1"/>
    <property type="match status" value="1"/>
</dbReference>
<gene>
    <name evidence="6" type="primary">epsN</name>
    <name evidence="6" type="ORF">HALOF300_02298</name>
</gene>
<dbReference type="GO" id="GO:0008483">
    <property type="term" value="F:transaminase activity"/>
    <property type="evidence" value="ECO:0007669"/>
    <property type="project" value="UniProtKB-KW"/>
</dbReference>
<feature type="compositionally biased region" description="Basic and acidic residues" evidence="5">
    <location>
        <begin position="1"/>
        <end position="21"/>
    </location>
</feature>
<feature type="modified residue" description="N6-(pyridoxal phosphate)lysine" evidence="3">
    <location>
        <position position="218"/>
    </location>
</feature>
<evidence type="ECO:0000256" key="4">
    <source>
        <dbReference type="RuleBase" id="RU004508"/>
    </source>
</evidence>
<keyword evidence="3 4" id="KW-0663">Pyridoxal phosphate</keyword>
<organism evidence="6 7">
    <name type="scientific">Occultella aeris</name>
    <dbReference type="NCBI Taxonomy" id="2761496"/>
    <lineage>
        <taxon>Bacteria</taxon>
        <taxon>Bacillati</taxon>
        <taxon>Actinomycetota</taxon>
        <taxon>Actinomycetes</taxon>
        <taxon>Micrococcales</taxon>
        <taxon>Ruaniaceae</taxon>
        <taxon>Occultella</taxon>
    </lineage>
</organism>
<feature type="region of interest" description="Disordered" evidence="5">
    <location>
        <begin position="1"/>
        <end position="38"/>
    </location>
</feature>
<protein>
    <submittedName>
        <fullName evidence="6">Pyridoxal phosphate-dependent aminotransferase EpsN</fullName>
        <ecNumber evidence="6">2.6.1.-</ecNumber>
    </submittedName>
</protein>
<evidence type="ECO:0000256" key="2">
    <source>
        <dbReference type="PIRSR" id="PIRSR000390-1"/>
    </source>
</evidence>
<dbReference type="SUPFAM" id="SSF53383">
    <property type="entry name" value="PLP-dependent transferases"/>
    <property type="match status" value="1"/>
</dbReference>
<keyword evidence="6" id="KW-0032">Aminotransferase</keyword>
<evidence type="ECO:0000256" key="1">
    <source>
        <dbReference type="ARBA" id="ARBA00001933"/>
    </source>
</evidence>
<dbReference type="InterPro" id="IPR015424">
    <property type="entry name" value="PyrdxlP-dep_Trfase"/>
</dbReference>
<sequence>MHATSDARDAWTPASERDASRSLRPGSGNVSGRIHLSSPDIGAEEEEAVLSALRSGWIAPLGPHVDKFESDLAALTERRHAVALSSGTAALHLGLLTLDVGEGDSVITSTLTFAATANAIVYTRARPVFVDADSTGNMNPALLRLAVEDQGNHGRRVAAILPVDLFGKMADHESIRNIANEFAIPVLTDAAESLGASREGQSAGSTGSAAAVSFNGNKIITTSGGGALLTDDGEIAQRARYLATQARQPTRHYEHVDIGYNYRLSNLLAALGSSQLRRLPAMIERRRTHRLMYREIFHEVPGVTVFGGPDGSDGNGPTRDNFWLTSIIVDAQVAGWSADDLITHLERADIEARPIWKPMHLQPIFASSDCYVDGTSESFFECGLSLPSGSSLGPADTQRIRAAIMGFLEGGREK</sequence>
<dbReference type="GO" id="GO:0030170">
    <property type="term" value="F:pyridoxal phosphate binding"/>
    <property type="evidence" value="ECO:0007669"/>
    <property type="project" value="TreeGrafter"/>
</dbReference>
<name>A0A7M4DJJ1_9MICO</name>
<dbReference type="InterPro" id="IPR015422">
    <property type="entry name" value="PyrdxlP-dep_Trfase_small"/>
</dbReference>
<reference evidence="6 7" key="1">
    <citation type="submission" date="2019-11" db="EMBL/GenBank/DDBJ databases">
        <authorList>
            <person name="Criscuolo A."/>
        </authorList>
    </citation>
    <scope>NUCLEOTIDE SEQUENCE [LARGE SCALE GENOMIC DNA]</scope>
    <source>
        <strain evidence="6">CIP111667</strain>
    </source>
</reference>
<comment type="similarity">
    <text evidence="4">Belongs to the DegT/DnrJ/EryC1 family.</text>
</comment>
<feature type="active site" description="Proton acceptor" evidence="2">
    <location>
        <position position="218"/>
    </location>
</feature>
<evidence type="ECO:0000313" key="6">
    <source>
        <dbReference type="EMBL" id="VZO37211.1"/>
    </source>
</evidence>
<comment type="caution">
    <text evidence="6">The sequence shown here is derived from an EMBL/GenBank/DDBJ whole genome shotgun (WGS) entry which is preliminary data.</text>
</comment>
<dbReference type="EMBL" id="CACRYJ010000032">
    <property type="protein sequence ID" value="VZO37211.1"/>
    <property type="molecule type" value="Genomic_DNA"/>
</dbReference>
<proteinExistence type="inferred from homology"/>
<keyword evidence="7" id="KW-1185">Reference proteome</keyword>
<dbReference type="EC" id="2.6.1.-" evidence="6"/>
<dbReference type="PANTHER" id="PTHR30244">
    <property type="entry name" value="TRANSAMINASE"/>
    <property type="match status" value="1"/>
</dbReference>
<comment type="cofactor">
    <cofactor evidence="1">
        <name>pyridoxal 5'-phosphate</name>
        <dbReference type="ChEBI" id="CHEBI:597326"/>
    </cofactor>
</comment>
<dbReference type="PIRSF" id="PIRSF000390">
    <property type="entry name" value="PLP_StrS"/>
    <property type="match status" value="1"/>
</dbReference>